<name>A0AAV9QDC6_9PEZI</name>
<reference evidence="1 2" key="1">
    <citation type="submission" date="2023-06" db="EMBL/GenBank/DDBJ databases">
        <title>Black Yeasts Isolated from many extreme environments.</title>
        <authorList>
            <person name="Coleine C."/>
            <person name="Stajich J.E."/>
            <person name="Selbmann L."/>
        </authorList>
    </citation>
    <scope>NUCLEOTIDE SEQUENCE [LARGE SCALE GENOMIC DNA]</scope>
    <source>
        <strain evidence="1 2">CCFEE 5887</strain>
    </source>
</reference>
<dbReference type="EMBL" id="JAXLQG010000004">
    <property type="protein sequence ID" value="KAK5540843.1"/>
    <property type="molecule type" value="Genomic_DNA"/>
</dbReference>
<keyword evidence="2" id="KW-1185">Reference proteome</keyword>
<evidence type="ECO:0000313" key="1">
    <source>
        <dbReference type="EMBL" id="KAK5540843.1"/>
    </source>
</evidence>
<dbReference type="AlphaFoldDB" id="A0AAV9QDC6"/>
<evidence type="ECO:0000313" key="2">
    <source>
        <dbReference type="Proteomes" id="UP001345827"/>
    </source>
</evidence>
<organism evidence="1 2">
    <name type="scientific">Vermiconidia calcicola</name>
    <dbReference type="NCBI Taxonomy" id="1690605"/>
    <lineage>
        <taxon>Eukaryota</taxon>
        <taxon>Fungi</taxon>
        <taxon>Dikarya</taxon>
        <taxon>Ascomycota</taxon>
        <taxon>Pezizomycotina</taxon>
        <taxon>Dothideomycetes</taxon>
        <taxon>Dothideomycetidae</taxon>
        <taxon>Mycosphaerellales</taxon>
        <taxon>Extremaceae</taxon>
        <taxon>Vermiconidia</taxon>
    </lineage>
</organism>
<dbReference type="Proteomes" id="UP001345827">
    <property type="component" value="Unassembled WGS sequence"/>
</dbReference>
<sequence>FSDPRILPEGQQRAKALAPTILPKGHSLKYKFPVGVTMEEEGDWDDDRLDVGGAGTMFDDSFFSDQSRGWDARPGVKAEVIAQAGPQTASLTCNMPVSRWQSDGQMAHRK</sequence>
<accession>A0AAV9QDC6</accession>
<protein>
    <submittedName>
        <fullName evidence="1">Uncharacterized protein</fullName>
    </submittedName>
</protein>
<feature type="non-terminal residue" evidence="1">
    <location>
        <position position="1"/>
    </location>
</feature>
<proteinExistence type="predicted"/>
<gene>
    <name evidence="1" type="ORF">LTR25_002620</name>
</gene>
<comment type="caution">
    <text evidence="1">The sequence shown here is derived from an EMBL/GenBank/DDBJ whole genome shotgun (WGS) entry which is preliminary data.</text>
</comment>